<organism evidence="2 3">
    <name type="scientific">Chengkuizengella axinellae</name>
    <dbReference type="NCBI Taxonomy" id="3064388"/>
    <lineage>
        <taxon>Bacteria</taxon>
        <taxon>Bacillati</taxon>
        <taxon>Bacillota</taxon>
        <taxon>Bacilli</taxon>
        <taxon>Bacillales</taxon>
        <taxon>Paenibacillaceae</taxon>
        <taxon>Chengkuizengella</taxon>
    </lineage>
</organism>
<dbReference type="PROSITE" id="PS51724">
    <property type="entry name" value="SPOR"/>
    <property type="match status" value="1"/>
</dbReference>
<protein>
    <submittedName>
        <fullName evidence="2">SpoIID/LytB domain-containing protein</fullName>
    </submittedName>
</protein>
<dbReference type="PANTHER" id="PTHR30032">
    <property type="entry name" value="N-ACETYLMURAMOYL-L-ALANINE AMIDASE-RELATED"/>
    <property type="match status" value="1"/>
</dbReference>
<feature type="domain" description="SPOR" evidence="1">
    <location>
        <begin position="159"/>
        <end position="240"/>
    </location>
</feature>
<keyword evidence="3" id="KW-1185">Reference proteome</keyword>
<dbReference type="RefSeq" id="WP_305990068.1">
    <property type="nucleotide sequence ID" value="NZ_JAVAMP010000001.1"/>
</dbReference>
<dbReference type="EMBL" id="JAVAMP010000001">
    <property type="protein sequence ID" value="MDP5272761.1"/>
    <property type="molecule type" value="Genomic_DNA"/>
</dbReference>
<dbReference type="InterPro" id="IPR007730">
    <property type="entry name" value="SPOR-like_dom"/>
</dbReference>
<dbReference type="Proteomes" id="UP001231941">
    <property type="component" value="Unassembled WGS sequence"/>
</dbReference>
<dbReference type="Pfam" id="PF08486">
    <property type="entry name" value="SpoIID"/>
    <property type="match status" value="1"/>
</dbReference>
<dbReference type="SUPFAM" id="SSF110997">
    <property type="entry name" value="Sporulation related repeat"/>
    <property type="match status" value="1"/>
</dbReference>
<name>A0ABT9ITS2_9BACL</name>
<reference evidence="2 3" key="1">
    <citation type="submission" date="2023-08" db="EMBL/GenBank/DDBJ databases">
        <authorList>
            <person name="Park J.-S."/>
        </authorList>
    </citation>
    <scope>NUCLEOTIDE SEQUENCE [LARGE SCALE GENOMIC DNA]</scope>
    <source>
        <strain evidence="2 3">2205SS18-9</strain>
    </source>
</reference>
<dbReference type="InterPro" id="IPR051922">
    <property type="entry name" value="Bact_Sporulation_Assoc"/>
</dbReference>
<evidence type="ECO:0000313" key="3">
    <source>
        <dbReference type="Proteomes" id="UP001231941"/>
    </source>
</evidence>
<gene>
    <name evidence="2" type="ORF">Q5Y73_01440</name>
</gene>
<proteinExistence type="predicted"/>
<evidence type="ECO:0000313" key="2">
    <source>
        <dbReference type="EMBL" id="MDP5272761.1"/>
    </source>
</evidence>
<dbReference type="InterPro" id="IPR013486">
    <property type="entry name" value="SpoIID/LytB"/>
</dbReference>
<sequence length="692" mass="76855">MALIRKQKLLSLGLVFFLLLMGNSFHFTGKVYAAKGLEDIRVALMIQSLHTQPSATLFASGGLQVGVEGSSGIKEWVSQDDSGKIRVSIDQYMIKLLETSNFSEASTLSNEVDQGNGFIFKTNKNGNTIYQVYAGTFASFNEAKNVKLSLEKSLNLDDVTITGPNYLSAGTYDQKKDAEKLVSDLFEAGIDAYLVTQENNNGEIVYSVWVGETADQDDLDEIESKVEQSFSGVELEEIEKDNPYLVLRNGISSSDKGMEISHYFFNSNGQKLWIESNKSDIQIDEKYSRTYRGNIEITQYKDRLAVINELPFEQYLYSVVSTEMGEDWPEEALKAQAVAARTYALQLGWKYDIAHISDTTYDQAYKGSGVENSNVTSAVKDTEGMVLQDKNGDLIIPFYYSNAGGFTASPSEIWDSSIDYIESVPSPDNIAEEGLHYWHHVVLPDGTIGYIRSDLTSKTTKTNEAGFPILSVLDNQINVRAAPFVDNDINAPIAKVSTGDQLILLETVRESNSYSWITGPYSGDELLDSINKVADNNITGELESLEVTDRGPSGRVIELEANGIVIEVSYPDQYRTALNSVKSTRFEIDQTNIYTVLGADGEALESDSNASLHVVDSDLTTNQTDSEIIVLNGENNVRVITEESYFRIIGYGYGHGLGMSQWGARDLAEFVGYDYQQILKYYYKDVNIVRID</sequence>
<dbReference type="Gene3D" id="3.30.70.1070">
    <property type="entry name" value="Sporulation related repeat"/>
    <property type="match status" value="2"/>
</dbReference>
<dbReference type="PANTHER" id="PTHR30032:SF4">
    <property type="entry name" value="AMIDASE ENHANCER"/>
    <property type="match status" value="1"/>
</dbReference>
<dbReference type="InterPro" id="IPR013693">
    <property type="entry name" value="SpoIID/LytB_N"/>
</dbReference>
<comment type="caution">
    <text evidence="2">The sequence shown here is derived from an EMBL/GenBank/DDBJ whole genome shotgun (WGS) entry which is preliminary data.</text>
</comment>
<dbReference type="InterPro" id="IPR036680">
    <property type="entry name" value="SPOR-like_sf"/>
</dbReference>
<accession>A0ABT9ITS2</accession>
<dbReference type="NCBIfam" id="TIGR02669">
    <property type="entry name" value="SpoIID_LytB"/>
    <property type="match status" value="1"/>
</dbReference>
<evidence type="ECO:0000259" key="1">
    <source>
        <dbReference type="PROSITE" id="PS51724"/>
    </source>
</evidence>